<gene>
    <name evidence="1" type="ORF">DPMN_113995</name>
</gene>
<accession>A0A9D4KIF2</accession>
<sequence>MWTLQYKENCPSPSWWPFFSRNRNRNFKFSRDIIKTYYLTKFCEDWTVNVYFLEKSAPTPWRPWKTAHPYTGTIFKISRDIIRINVLNTLHEDSTTLKTALPVFHEDLTINVASRVLTR</sequence>
<reference evidence="1" key="2">
    <citation type="submission" date="2020-11" db="EMBL/GenBank/DDBJ databases">
        <authorList>
            <person name="McCartney M.A."/>
            <person name="Auch B."/>
            <person name="Kono T."/>
            <person name="Mallez S."/>
            <person name="Becker A."/>
            <person name="Gohl D.M."/>
            <person name="Silverstein K.A.T."/>
            <person name="Koren S."/>
            <person name="Bechman K.B."/>
            <person name="Herman A."/>
            <person name="Abrahante J.E."/>
            <person name="Garbe J."/>
        </authorList>
    </citation>
    <scope>NUCLEOTIDE SEQUENCE</scope>
    <source>
        <strain evidence="1">Duluth1</strain>
        <tissue evidence="1">Whole animal</tissue>
    </source>
</reference>
<organism evidence="1 2">
    <name type="scientific">Dreissena polymorpha</name>
    <name type="common">Zebra mussel</name>
    <name type="synonym">Mytilus polymorpha</name>
    <dbReference type="NCBI Taxonomy" id="45954"/>
    <lineage>
        <taxon>Eukaryota</taxon>
        <taxon>Metazoa</taxon>
        <taxon>Spiralia</taxon>
        <taxon>Lophotrochozoa</taxon>
        <taxon>Mollusca</taxon>
        <taxon>Bivalvia</taxon>
        <taxon>Autobranchia</taxon>
        <taxon>Heteroconchia</taxon>
        <taxon>Euheterodonta</taxon>
        <taxon>Imparidentia</taxon>
        <taxon>Neoheterodontei</taxon>
        <taxon>Myida</taxon>
        <taxon>Dreissenoidea</taxon>
        <taxon>Dreissenidae</taxon>
        <taxon>Dreissena</taxon>
    </lineage>
</organism>
<dbReference type="Proteomes" id="UP000828390">
    <property type="component" value="Unassembled WGS sequence"/>
</dbReference>
<protein>
    <submittedName>
        <fullName evidence="1">Uncharacterized protein</fullName>
    </submittedName>
</protein>
<keyword evidence="2" id="KW-1185">Reference proteome</keyword>
<reference evidence="1" key="1">
    <citation type="journal article" date="2019" name="bioRxiv">
        <title>The Genome of the Zebra Mussel, Dreissena polymorpha: A Resource for Invasive Species Research.</title>
        <authorList>
            <person name="McCartney M.A."/>
            <person name="Auch B."/>
            <person name="Kono T."/>
            <person name="Mallez S."/>
            <person name="Zhang Y."/>
            <person name="Obille A."/>
            <person name="Becker A."/>
            <person name="Abrahante J.E."/>
            <person name="Garbe J."/>
            <person name="Badalamenti J.P."/>
            <person name="Herman A."/>
            <person name="Mangelson H."/>
            <person name="Liachko I."/>
            <person name="Sullivan S."/>
            <person name="Sone E.D."/>
            <person name="Koren S."/>
            <person name="Silverstein K.A.T."/>
            <person name="Beckman K.B."/>
            <person name="Gohl D.M."/>
        </authorList>
    </citation>
    <scope>NUCLEOTIDE SEQUENCE</scope>
    <source>
        <strain evidence="1">Duluth1</strain>
        <tissue evidence="1">Whole animal</tissue>
    </source>
</reference>
<name>A0A9D4KIF2_DREPO</name>
<comment type="caution">
    <text evidence="1">The sequence shown here is derived from an EMBL/GenBank/DDBJ whole genome shotgun (WGS) entry which is preliminary data.</text>
</comment>
<proteinExistence type="predicted"/>
<dbReference type="AlphaFoldDB" id="A0A9D4KIF2"/>
<evidence type="ECO:0000313" key="1">
    <source>
        <dbReference type="EMBL" id="KAH3840545.1"/>
    </source>
</evidence>
<evidence type="ECO:0000313" key="2">
    <source>
        <dbReference type="Proteomes" id="UP000828390"/>
    </source>
</evidence>
<dbReference type="EMBL" id="JAIWYP010000004">
    <property type="protein sequence ID" value="KAH3840545.1"/>
    <property type="molecule type" value="Genomic_DNA"/>
</dbReference>